<organism evidence="8 9">
    <name type="scientific">Curvularia kusanoi</name>
    <name type="common">Cochliobolus kusanoi</name>
    <dbReference type="NCBI Taxonomy" id="90978"/>
    <lineage>
        <taxon>Eukaryota</taxon>
        <taxon>Fungi</taxon>
        <taxon>Dikarya</taxon>
        <taxon>Ascomycota</taxon>
        <taxon>Pezizomycotina</taxon>
        <taxon>Dothideomycetes</taxon>
        <taxon>Pleosporomycetidae</taxon>
        <taxon>Pleosporales</taxon>
        <taxon>Pleosporineae</taxon>
        <taxon>Pleosporaceae</taxon>
        <taxon>Curvularia</taxon>
    </lineage>
</organism>
<dbReference type="Gene3D" id="1.20.1250.20">
    <property type="entry name" value="MFS general substrate transporter like domains"/>
    <property type="match status" value="1"/>
</dbReference>
<evidence type="ECO:0000256" key="4">
    <source>
        <dbReference type="ARBA" id="ARBA00022989"/>
    </source>
</evidence>
<accession>A0A9P4TQ77</accession>
<proteinExistence type="predicted"/>
<dbReference type="OrthoDB" id="10021397at2759"/>
<dbReference type="PRINTS" id="PR01035">
    <property type="entry name" value="TCRTETA"/>
</dbReference>
<feature type="transmembrane region" description="Helical" evidence="6">
    <location>
        <begin position="353"/>
        <end position="373"/>
    </location>
</feature>
<sequence length="552" mass="59188">MAAVGQEGFSAEQHAVELDVLQSDHVRDSDPASDFGNDVAPTQYPRGIRLLLISIGLVLSIFTSALDATIISTALPAITDDFGTISDIAWYGTSMVITHTAFQSCWGKAYKYFSLKTVFLLSILVFEIGNIICAVAPKSEILIFGRVVAGCGSGGIMTGAFIMIALTAGPKYRALYMGVLGITFGCASVLGPLLGGVLTDRVGWRFCFWVNLPIGFVAAFTMFICFKSPIDPKEVPLREKLLQLDCNGGVLVATSLSCFVLAMHWLGKYPSTSARVVGSFFGAAALLACFVVNEWMMGERAMIQSSLLKNKTVVANACYLFFLAGAYFPLLYTLPVQFQSVDNTSASQSGIRLIPLLLGISAVTMIANGLLTVWRHYKPFLLVGALFALAGNVRIYTSTERTRTSEWIGYEILTAVGIGMALQIPVIANQALVSADDMAAVTTFTLFMENCGETLFVASCEGAFTNGLLSSLSSKLPNVDSTTILDVGATQIRTLFSGQELEKVLEGYLDGCKTSHLITVACGAIAGLISFSNAGPAAVNWVNLRLKKTHER</sequence>
<keyword evidence="4 6" id="KW-1133">Transmembrane helix</keyword>
<evidence type="ECO:0000256" key="6">
    <source>
        <dbReference type="SAM" id="Phobius"/>
    </source>
</evidence>
<feature type="transmembrane region" description="Helical" evidence="6">
    <location>
        <begin position="313"/>
        <end position="333"/>
    </location>
</feature>
<evidence type="ECO:0000259" key="7">
    <source>
        <dbReference type="PROSITE" id="PS50850"/>
    </source>
</evidence>
<dbReference type="InterPro" id="IPR020846">
    <property type="entry name" value="MFS_dom"/>
</dbReference>
<reference evidence="8" key="1">
    <citation type="submission" date="2019-04" db="EMBL/GenBank/DDBJ databases">
        <title>Sequencing of skin fungus with MAO and IRED activity.</title>
        <authorList>
            <person name="Marsaioli A.J."/>
            <person name="Bonatto J.M.C."/>
            <person name="Reis Junior O."/>
        </authorList>
    </citation>
    <scope>NUCLEOTIDE SEQUENCE</scope>
    <source>
        <strain evidence="8">30M1</strain>
    </source>
</reference>
<dbReference type="InterPro" id="IPR011701">
    <property type="entry name" value="MFS"/>
</dbReference>
<protein>
    <recommendedName>
        <fullName evidence="7">Major facilitator superfamily (MFS) profile domain-containing protein</fullName>
    </recommendedName>
</protein>
<dbReference type="PROSITE" id="PS50850">
    <property type="entry name" value="MFS"/>
    <property type="match status" value="1"/>
</dbReference>
<dbReference type="GO" id="GO:0005886">
    <property type="term" value="C:plasma membrane"/>
    <property type="evidence" value="ECO:0007669"/>
    <property type="project" value="TreeGrafter"/>
</dbReference>
<keyword evidence="9" id="KW-1185">Reference proteome</keyword>
<keyword evidence="3 6" id="KW-0812">Transmembrane</keyword>
<evidence type="ECO:0000256" key="5">
    <source>
        <dbReference type="ARBA" id="ARBA00023136"/>
    </source>
</evidence>
<feature type="transmembrane region" description="Helical" evidence="6">
    <location>
        <begin position="380"/>
        <end position="396"/>
    </location>
</feature>
<feature type="transmembrane region" description="Helical" evidence="6">
    <location>
        <begin position="118"/>
        <end position="137"/>
    </location>
</feature>
<dbReference type="AlphaFoldDB" id="A0A9P4TQ77"/>
<feature type="transmembrane region" description="Helical" evidence="6">
    <location>
        <begin position="246"/>
        <end position="266"/>
    </location>
</feature>
<feature type="transmembrane region" description="Helical" evidence="6">
    <location>
        <begin position="143"/>
        <end position="167"/>
    </location>
</feature>
<feature type="transmembrane region" description="Helical" evidence="6">
    <location>
        <begin position="206"/>
        <end position="226"/>
    </location>
</feature>
<evidence type="ECO:0000313" key="9">
    <source>
        <dbReference type="Proteomes" id="UP000801428"/>
    </source>
</evidence>
<dbReference type="SUPFAM" id="SSF103473">
    <property type="entry name" value="MFS general substrate transporter"/>
    <property type="match status" value="1"/>
</dbReference>
<evidence type="ECO:0000313" key="8">
    <source>
        <dbReference type="EMBL" id="KAF3010693.1"/>
    </source>
</evidence>
<dbReference type="InterPro" id="IPR001958">
    <property type="entry name" value="Tet-R_TetA/multi-R_MdtG-like"/>
</dbReference>
<dbReference type="Pfam" id="PF07690">
    <property type="entry name" value="MFS_1"/>
    <property type="match status" value="1"/>
</dbReference>
<dbReference type="PANTHER" id="PTHR23501:SF177">
    <property type="entry name" value="MAJOR FACILITATOR SUPERFAMILY (MFS) PROFILE DOMAIN-CONTAINING PROTEIN-RELATED"/>
    <property type="match status" value="1"/>
</dbReference>
<feature type="domain" description="Major facilitator superfamily (MFS) profile" evidence="7">
    <location>
        <begin position="53"/>
        <end position="552"/>
    </location>
</feature>
<feature type="transmembrane region" description="Helical" evidence="6">
    <location>
        <begin position="272"/>
        <end position="292"/>
    </location>
</feature>
<keyword evidence="5 6" id="KW-0472">Membrane</keyword>
<keyword evidence="2" id="KW-0813">Transport</keyword>
<dbReference type="GO" id="GO:0022857">
    <property type="term" value="F:transmembrane transporter activity"/>
    <property type="evidence" value="ECO:0007669"/>
    <property type="project" value="InterPro"/>
</dbReference>
<evidence type="ECO:0000256" key="3">
    <source>
        <dbReference type="ARBA" id="ARBA00022692"/>
    </source>
</evidence>
<dbReference type="Proteomes" id="UP000801428">
    <property type="component" value="Unassembled WGS sequence"/>
</dbReference>
<dbReference type="CDD" id="cd17502">
    <property type="entry name" value="MFS_Azr1_MDR_like"/>
    <property type="match status" value="1"/>
</dbReference>
<evidence type="ECO:0000256" key="1">
    <source>
        <dbReference type="ARBA" id="ARBA00004141"/>
    </source>
</evidence>
<dbReference type="EMBL" id="SWKU01000001">
    <property type="protein sequence ID" value="KAF3010693.1"/>
    <property type="molecule type" value="Genomic_DNA"/>
</dbReference>
<comment type="subcellular location">
    <subcellularLocation>
        <location evidence="1">Membrane</location>
        <topology evidence="1">Multi-pass membrane protein</topology>
    </subcellularLocation>
</comment>
<gene>
    <name evidence="8" type="ORF">E8E13_005895</name>
</gene>
<feature type="transmembrane region" description="Helical" evidence="6">
    <location>
        <begin position="174"/>
        <end position="194"/>
    </location>
</feature>
<feature type="transmembrane region" description="Helical" evidence="6">
    <location>
        <begin position="408"/>
        <end position="428"/>
    </location>
</feature>
<name>A0A9P4TQ77_CURKU</name>
<dbReference type="PANTHER" id="PTHR23501">
    <property type="entry name" value="MAJOR FACILITATOR SUPERFAMILY"/>
    <property type="match status" value="1"/>
</dbReference>
<feature type="transmembrane region" description="Helical" evidence="6">
    <location>
        <begin position="50"/>
        <end position="76"/>
    </location>
</feature>
<dbReference type="InterPro" id="IPR036259">
    <property type="entry name" value="MFS_trans_sf"/>
</dbReference>
<evidence type="ECO:0000256" key="2">
    <source>
        <dbReference type="ARBA" id="ARBA00022448"/>
    </source>
</evidence>
<comment type="caution">
    <text evidence="8">The sequence shown here is derived from an EMBL/GenBank/DDBJ whole genome shotgun (WGS) entry which is preliminary data.</text>
</comment>